<keyword evidence="3" id="KW-1185">Reference proteome</keyword>
<name>A0A6A6X3G9_9PLEO</name>
<feature type="region of interest" description="Disordered" evidence="1">
    <location>
        <begin position="56"/>
        <end position="93"/>
    </location>
</feature>
<feature type="compositionally biased region" description="Polar residues" evidence="1">
    <location>
        <begin position="80"/>
        <end position="93"/>
    </location>
</feature>
<reference evidence="2" key="1">
    <citation type="journal article" date="2020" name="Stud. Mycol.">
        <title>101 Dothideomycetes genomes: a test case for predicting lifestyles and emergence of pathogens.</title>
        <authorList>
            <person name="Haridas S."/>
            <person name="Albert R."/>
            <person name="Binder M."/>
            <person name="Bloem J."/>
            <person name="Labutti K."/>
            <person name="Salamov A."/>
            <person name="Andreopoulos B."/>
            <person name="Baker S."/>
            <person name="Barry K."/>
            <person name="Bills G."/>
            <person name="Bluhm B."/>
            <person name="Cannon C."/>
            <person name="Castanera R."/>
            <person name="Culley D."/>
            <person name="Daum C."/>
            <person name="Ezra D."/>
            <person name="Gonzalez J."/>
            <person name="Henrissat B."/>
            <person name="Kuo A."/>
            <person name="Liang C."/>
            <person name="Lipzen A."/>
            <person name="Lutzoni F."/>
            <person name="Magnuson J."/>
            <person name="Mondo S."/>
            <person name="Nolan M."/>
            <person name="Ohm R."/>
            <person name="Pangilinan J."/>
            <person name="Park H.-J."/>
            <person name="Ramirez L."/>
            <person name="Alfaro M."/>
            <person name="Sun H."/>
            <person name="Tritt A."/>
            <person name="Yoshinaga Y."/>
            <person name="Zwiers L.-H."/>
            <person name="Turgeon B."/>
            <person name="Goodwin S."/>
            <person name="Spatafora J."/>
            <person name="Crous P."/>
            <person name="Grigoriev I."/>
        </authorList>
    </citation>
    <scope>NUCLEOTIDE SEQUENCE</scope>
    <source>
        <strain evidence="2">CBS 109.77</strain>
    </source>
</reference>
<dbReference type="OrthoDB" id="3789666at2759"/>
<dbReference type="Proteomes" id="UP000799757">
    <property type="component" value="Unassembled WGS sequence"/>
</dbReference>
<evidence type="ECO:0008006" key="4">
    <source>
        <dbReference type="Google" id="ProtNLM"/>
    </source>
</evidence>
<gene>
    <name evidence="2" type="ORF">K505DRAFT_340060</name>
</gene>
<dbReference type="AlphaFoldDB" id="A0A6A6X3G9"/>
<accession>A0A6A6X3G9</accession>
<organism evidence="2 3">
    <name type="scientific">Melanomma pulvis-pyrius CBS 109.77</name>
    <dbReference type="NCBI Taxonomy" id="1314802"/>
    <lineage>
        <taxon>Eukaryota</taxon>
        <taxon>Fungi</taxon>
        <taxon>Dikarya</taxon>
        <taxon>Ascomycota</taxon>
        <taxon>Pezizomycotina</taxon>
        <taxon>Dothideomycetes</taxon>
        <taxon>Pleosporomycetidae</taxon>
        <taxon>Pleosporales</taxon>
        <taxon>Melanommataceae</taxon>
        <taxon>Melanomma</taxon>
    </lineage>
</organism>
<protein>
    <recommendedName>
        <fullName evidence="4">CCHC-type domain-containing protein</fullName>
    </recommendedName>
</protein>
<proteinExistence type="predicted"/>
<feature type="compositionally biased region" description="Low complexity" evidence="1">
    <location>
        <begin position="10"/>
        <end position="30"/>
    </location>
</feature>
<feature type="region of interest" description="Disordered" evidence="1">
    <location>
        <begin position="1"/>
        <end position="30"/>
    </location>
</feature>
<evidence type="ECO:0000256" key="1">
    <source>
        <dbReference type="SAM" id="MobiDB-lite"/>
    </source>
</evidence>
<sequence>MAKIRGRGGNSNFNGGDRGNFNQGQYNNRSGYGNGNRQSFYCNTCGPNHTHNTKKCSKRGNHIGDQQSHNNKVVKKQKKGTNQNQFQGRNNYQHQGHPNTLCSQCGQHGHDIKMCNAKNLELEEPCACGCPYHYPSSCPWDHDPYTYELETGKARGKICQWCKSDGDGMHEFNECKEPARFHNQLLLMIEKSYDSLHWCWHCSGENHKTRACNRPSAALVRSKWESKINHIIDEWMAKGVSQAWNDRDNDFYMASEHEHSPPLAAKYVWCLLCECFGHDPNDNTTDPPCDRREYDIRCPPRFQNIANVPKQSFMPRGQPSASMPPPFLPSSQQSSSMATVPWTGSTMGGGEISVKCMNPTCQKNLRFPLYIPKLGHIIICPKCQYPNLHPSTPQKDPGVQIIEALGKFITPIFGGKPLLSRKKNLIGGDDEPDRCKKRPSVALSRKLWRDKLPSEQPVYDDLQRARGKEDVFNQSTEVLDESEALGLGRVTYFNRPGNAQTVFPAWRFNISKRDREIADDKSLPINKAGKLGLVYMCVVCRSEAIIFDADLDFVMCGNEDMSTMGAGVGDGVFWGPEGPSTTCMCPAFDRSMWGWVDPRG</sequence>
<dbReference type="EMBL" id="MU002050">
    <property type="protein sequence ID" value="KAF2790869.1"/>
    <property type="molecule type" value="Genomic_DNA"/>
</dbReference>
<evidence type="ECO:0000313" key="2">
    <source>
        <dbReference type="EMBL" id="KAF2790869.1"/>
    </source>
</evidence>
<evidence type="ECO:0000313" key="3">
    <source>
        <dbReference type="Proteomes" id="UP000799757"/>
    </source>
</evidence>